<evidence type="ECO:0000256" key="2">
    <source>
        <dbReference type="ARBA" id="ARBA00022552"/>
    </source>
</evidence>
<dbReference type="InterPro" id="IPR036322">
    <property type="entry name" value="WD40_repeat_dom_sf"/>
</dbReference>
<dbReference type="GeneID" id="28727990"/>
<evidence type="ECO:0000256" key="1">
    <source>
        <dbReference type="ARBA" id="ARBA00004604"/>
    </source>
</evidence>
<organism evidence="6 7">
    <name type="scientific">Malassezia pachydermatis</name>
    <dbReference type="NCBI Taxonomy" id="77020"/>
    <lineage>
        <taxon>Eukaryota</taxon>
        <taxon>Fungi</taxon>
        <taxon>Dikarya</taxon>
        <taxon>Basidiomycota</taxon>
        <taxon>Ustilaginomycotina</taxon>
        <taxon>Malasseziomycetes</taxon>
        <taxon>Malasseziales</taxon>
        <taxon>Malasseziaceae</taxon>
        <taxon>Malassezia</taxon>
    </lineage>
</organism>
<sequence length="557" mass="60001">MSTSSERAAAREQALSARLFGAGSASVPDLSEHQLKHMDDDMLFTLDSGGDMPMLVEEATETTDTAVNEPSLWNDADDERITVPLAGPGARAPDGSVRGTKRLRKLRTSAGETSISGVEYQRRLRKQFERLHPRPAWAKLGTRAKDTNESSLLRDLLSSDAGLAATHSALKRLTYDRLDVERLRDANEAQGRMAEPAAIEQIQFHPSARSHVLMTASRDRRVRLFQINGTSNPLLESLHVPDLPVKTAQFHPSGSSVLIAGPRPYLYAYDIRSGKTLRSSPWRGAGRVVSSATGTEADAGAERDLSFIQFQPGAASRLVAVGGRRGQVHLLDWGAGAAGQTGGQRIGELRMNAPLAGMAWATVPGSVEGLDEASANEHRLLTLSTEGRVHVWDVRSRSCPVTAYDTGLYGAKGLQVAPTMPSYWAIGSSYGIVNMYGGVGTGATESSALDELLTTPASSTLADDVRMTARKSLGSLTTATTSIHFNHDAQLMAIASRHKKDALRMIHVPTLQTYANWPTAGTPLGHVSSLAFSTQSEYMAIGNTRGRVLLYALRAYM</sequence>
<accession>A0A0M8MTC2</accession>
<comment type="subcellular location">
    <subcellularLocation>
        <location evidence="1">Nucleus</location>
        <location evidence="1">Nucleolus</location>
    </subcellularLocation>
</comment>
<evidence type="ECO:0000256" key="4">
    <source>
        <dbReference type="ARBA" id="ARBA00022737"/>
    </source>
</evidence>
<name>A0A0M8MTC2_9BASI</name>
<dbReference type="PANTHER" id="PTHR18359">
    <property type="entry name" value="WD-REPEAT PROTEIN-RELATED"/>
    <property type="match status" value="1"/>
</dbReference>
<keyword evidence="3" id="KW-0853">WD repeat</keyword>
<dbReference type="VEuPathDB" id="FungiDB:Malapachy_1612"/>
<dbReference type="GO" id="GO:0032040">
    <property type="term" value="C:small-subunit processome"/>
    <property type="evidence" value="ECO:0007669"/>
    <property type="project" value="TreeGrafter"/>
</dbReference>
<evidence type="ECO:0000313" key="7">
    <source>
        <dbReference type="Proteomes" id="UP000037751"/>
    </source>
</evidence>
<keyword evidence="5" id="KW-0539">Nucleus</keyword>
<evidence type="ECO:0000256" key="3">
    <source>
        <dbReference type="ARBA" id="ARBA00022574"/>
    </source>
</evidence>
<dbReference type="RefSeq" id="XP_017990843.1">
    <property type="nucleotide sequence ID" value="XM_018136115.1"/>
</dbReference>
<proteinExistence type="predicted"/>
<dbReference type="PANTHER" id="PTHR18359:SF0">
    <property type="entry name" value="U3 SMALL NUCLEOLAR RNA-ASSOCIATED PROTEIN 18 HOMOLOG"/>
    <property type="match status" value="1"/>
</dbReference>
<dbReference type="EMBL" id="LGAV01000007">
    <property type="protein sequence ID" value="KOS13211.1"/>
    <property type="molecule type" value="Genomic_DNA"/>
</dbReference>
<gene>
    <name evidence="6" type="ORF">Malapachy_1612</name>
</gene>
<comment type="caution">
    <text evidence="6">The sequence shown here is derived from an EMBL/GenBank/DDBJ whole genome shotgun (WGS) entry which is preliminary data.</text>
</comment>
<evidence type="ECO:0000256" key="5">
    <source>
        <dbReference type="ARBA" id="ARBA00023242"/>
    </source>
</evidence>
<keyword evidence="4" id="KW-0677">Repeat</keyword>
<dbReference type="SUPFAM" id="SSF50978">
    <property type="entry name" value="WD40 repeat-like"/>
    <property type="match status" value="1"/>
</dbReference>
<evidence type="ECO:0000313" key="6">
    <source>
        <dbReference type="EMBL" id="KOS13211.1"/>
    </source>
</evidence>
<keyword evidence="7" id="KW-1185">Reference proteome</keyword>
<dbReference type="AlphaFoldDB" id="A0A0M8MTC2"/>
<dbReference type="Gene3D" id="2.130.10.10">
    <property type="entry name" value="YVTN repeat-like/Quinoprotein amine dehydrogenase"/>
    <property type="match status" value="1"/>
</dbReference>
<dbReference type="Proteomes" id="UP000037751">
    <property type="component" value="Unassembled WGS sequence"/>
</dbReference>
<dbReference type="InterPro" id="IPR045161">
    <property type="entry name" value="Utp18"/>
</dbReference>
<protein>
    <submittedName>
        <fullName evidence="6">Wd40 repeat-like protein</fullName>
    </submittedName>
</protein>
<keyword evidence="2" id="KW-0698">rRNA processing</keyword>
<dbReference type="GO" id="GO:0034388">
    <property type="term" value="C:Pwp2p-containing subcomplex of 90S preribosome"/>
    <property type="evidence" value="ECO:0007669"/>
    <property type="project" value="TreeGrafter"/>
</dbReference>
<reference evidence="6 7" key="1">
    <citation type="submission" date="2015-07" db="EMBL/GenBank/DDBJ databases">
        <title>Draft Genome Sequence of Malassezia furfur CBS1878 and Malassezia pachydermatis CBS1879.</title>
        <authorList>
            <person name="Triana S."/>
            <person name="Ohm R."/>
            <person name="Gonzalez A."/>
            <person name="DeCock H."/>
            <person name="Restrepo S."/>
            <person name="Celis A."/>
        </authorList>
    </citation>
    <scope>NUCLEOTIDE SEQUENCE [LARGE SCALE GENOMIC DNA]</scope>
    <source>
        <strain evidence="6 7">CBS 1879</strain>
    </source>
</reference>
<dbReference type="GO" id="GO:0006364">
    <property type="term" value="P:rRNA processing"/>
    <property type="evidence" value="ECO:0007669"/>
    <property type="project" value="UniProtKB-KW"/>
</dbReference>
<dbReference type="InterPro" id="IPR015943">
    <property type="entry name" value="WD40/YVTN_repeat-like_dom_sf"/>
</dbReference>
<dbReference type="STRING" id="77020.A0A0M8MTC2"/>
<dbReference type="OrthoDB" id="1935146at2759"/>